<dbReference type="Gene3D" id="3.40.1280.10">
    <property type="match status" value="1"/>
</dbReference>
<dbReference type="GO" id="GO:0003723">
    <property type="term" value="F:RNA binding"/>
    <property type="evidence" value="ECO:0007669"/>
    <property type="project" value="InterPro"/>
</dbReference>
<feature type="domain" description="tRNA/rRNA methyltransferase SpoU type" evidence="6">
    <location>
        <begin position="5"/>
        <end position="154"/>
    </location>
</feature>
<comment type="subunit">
    <text evidence="5">Homodimer.</text>
</comment>
<comment type="function">
    <text evidence="5">Catalyzes the formation of 2'O-methylated cytidine (Cm32) or 2'O-methylated uridine (Um32) at position 32 in tRNA.</text>
</comment>
<dbReference type="RefSeq" id="WP_189399213.1">
    <property type="nucleotide sequence ID" value="NZ_BMXA01000002.1"/>
</dbReference>
<evidence type="ECO:0000256" key="2">
    <source>
        <dbReference type="ARBA" id="ARBA00022603"/>
    </source>
</evidence>
<dbReference type="InterPro" id="IPR029028">
    <property type="entry name" value="Alpha/beta_knot_MTases"/>
</dbReference>
<evidence type="ECO:0000313" key="8">
    <source>
        <dbReference type="Proteomes" id="UP000614811"/>
    </source>
</evidence>
<dbReference type="Proteomes" id="UP000614811">
    <property type="component" value="Unassembled WGS sequence"/>
</dbReference>
<dbReference type="GO" id="GO:0002128">
    <property type="term" value="P:tRNA nucleoside ribose methylation"/>
    <property type="evidence" value="ECO:0007669"/>
    <property type="project" value="TreeGrafter"/>
</dbReference>
<keyword evidence="5" id="KW-0819">tRNA processing</keyword>
<comment type="subcellular location">
    <subcellularLocation>
        <location evidence="5">Cytoplasm</location>
    </subcellularLocation>
</comment>
<dbReference type="CDD" id="cd18093">
    <property type="entry name" value="SpoU-like_TrmJ"/>
    <property type="match status" value="1"/>
</dbReference>
<accession>A0A918RLE5</accession>
<dbReference type="GO" id="GO:0005829">
    <property type="term" value="C:cytosol"/>
    <property type="evidence" value="ECO:0007669"/>
    <property type="project" value="TreeGrafter"/>
</dbReference>
<evidence type="ECO:0000313" key="7">
    <source>
        <dbReference type="EMBL" id="GHA04790.1"/>
    </source>
</evidence>
<dbReference type="PIRSF" id="PIRSF004808">
    <property type="entry name" value="LasT"/>
    <property type="match status" value="1"/>
</dbReference>
<dbReference type="EMBL" id="BMXA01000002">
    <property type="protein sequence ID" value="GHA04790.1"/>
    <property type="molecule type" value="Genomic_DNA"/>
</dbReference>
<evidence type="ECO:0000259" key="6">
    <source>
        <dbReference type="Pfam" id="PF00588"/>
    </source>
</evidence>
<keyword evidence="3" id="KW-0808">Transferase</keyword>
<evidence type="ECO:0000256" key="4">
    <source>
        <dbReference type="ARBA" id="ARBA00022691"/>
    </source>
</evidence>
<evidence type="ECO:0000256" key="1">
    <source>
        <dbReference type="ARBA" id="ARBA00007228"/>
    </source>
</evidence>
<reference evidence="7" key="2">
    <citation type="submission" date="2020-09" db="EMBL/GenBank/DDBJ databases">
        <authorList>
            <person name="Sun Q."/>
            <person name="Kim S."/>
        </authorList>
    </citation>
    <scope>NUCLEOTIDE SEQUENCE</scope>
    <source>
        <strain evidence="7">KCTC 12711</strain>
    </source>
</reference>
<dbReference type="Gene3D" id="1.10.8.590">
    <property type="match status" value="1"/>
</dbReference>
<keyword evidence="4 5" id="KW-0949">S-adenosyl-L-methionine</keyword>
<dbReference type="InterPro" id="IPR001537">
    <property type="entry name" value="SpoU_MeTrfase"/>
</dbReference>
<comment type="similarity">
    <text evidence="1">Belongs to the class IV-like SAM-binding methyltransferase superfamily. RNA methyltransferase TrmH family.</text>
</comment>
<dbReference type="NCBIfam" id="TIGR00050">
    <property type="entry name" value="rRNA_methyl_1"/>
    <property type="match status" value="1"/>
</dbReference>
<reference evidence="7" key="1">
    <citation type="journal article" date="2014" name="Int. J. Syst. Evol. Microbiol.">
        <title>Complete genome sequence of Corynebacterium casei LMG S-19264T (=DSM 44701T), isolated from a smear-ripened cheese.</title>
        <authorList>
            <consortium name="US DOE Joint Genome Institute (JGI-PGF)"/>
            <person name="Walter F."/>
            <person name="Albersmeier A."/>
            <person name="Kalinowski J."/>
            <person name="Ruckert C."/>
        </authorList>
    </citation>
    <scope>NUCLEOTIDE SEQUENCE</scope>
    <source>
        <strain evidence="7">KCTC 12711</strain>
    </source>
</reference>
<evidence type="ECO:0000256" key="3">
    <source>
        <dbReference type="ARBA" id="ARBA00022679"/>
    </source>
</evidence>
<keyword evidence="5" id="KW-0963">Cytoplasm</keyword>
<dbReference type="GO" id="GO:0160206">
    <property type="term" value="F:tRNA (cytidine(32)/uridine(32)-2'-O)-methyltransferase activity"/>
    <property type="evidence" value="ECO:0007669"/>
    <property type="project" value="UniProtKB-EC"/>
</dbReference>
<dbReference type="SUPFAM" id="SSF75217">
    <property type="entry name" value="alpha/beta knot"/>
    <property type="match status" value="1"/>
</dbReference>
<dbReference type="InterPro" id="IPR004384">
    <property type="entry name" value="RNA_MeTrfase_TrmJ/LasT"/>
</dbReference>
<sequence length="241" mass="26296">MLDNIRIVLVRTFHPGNIGSAARSMKTMGLTDLALVAPRDFPSEEAVKMAAGATDMVANARTFDTLPEAIADCTTVIASTARPRGYDLPELDPEAAASLLVQDAQKGPVALIFGPERMGLHNQDIKHAKYRVTIPANPQYSSLNMAAAVQTLAYEVYKAATQGVATNPVVSPPRDLPTSADIERFYGHLEQVLGDIQFLRPHQGETMQRLRHLFTRAEPDVLELNILRGILSAIDKTRSQP</sequence>
<dbReference type="AlphaFoldDB" id="A0A918RLE5"/>
<dbReference type="PANTHER" id="PTHR42786">
    <property type="entry name" value="TRNA/RRNA METHYLTRANSFERASE"/>
    <property type="match status" value="1"/>
</dbReference>
<dbReference type="Pfam" id="PF00588">
    <property type="entry name" value="SpoU_methylase"/>
    <property type="match status" value="1"/>
</dbReference>
<dbReference type="PANTHER" id="PTHR42786:SF2">
    <property type="entry name" value="TRNA (CYTIDINE_URIDINE-2'-O-)-METHYLTRANSFERASE TRMJ"/>
    <property type="match status" value="1"/>
</dbReference>
<evidence type="ECO:0000256" key="5">
    <source>
        <dbReference type="RuleBase" id="RU362024"/>
    </source>
</evidence>
<protein>
    <recommendedName>
        <fullName evidence="5">tRNA (cytidine/uridine-2'-O-)-methyltransferase TrmJ</fullName>
        <ecNumber evidence="5">2.1.1.200</ecNumber>
    </recommendedName>
    <alternativeName>
        <fullName evidence="5">tRNA (cytidine(32)/uridine(32)-2'-O)-methyltransferase</fullName>
    </alternativeName>
    <alternativeName>
        <fullName evidence="5">tRNA Cm32/Um32 methyltransferase</fullName>
    </alternativeName>
</protein>
<organism evidence="7 8">
    <name type="scientific">Arenicella chitinivorans</name>
    <dbReference type="NCBI Taxonomy" id="1329800"/>
    <lineage>
        <taxon>Bacteria</taxon>
        <taxon>Pseudomonadati</taxon>
        <taxon>Pseudomonadota</taxon>
        <taxon>Gammaproteobacteria</taxon>
        <taxon>Arenicellales</taxon>
        <taxon>Arenicellaceae</taxon>
        <taxon>Arenicella</taxon>
    </lineage>
</organism>
<comment type="caution">
    <text evidence="7">The sequence shown here is derived from an EMBL/GenBank/DDBJ whole genome shotgun (WGS) entry which is preliminary data.</text>
</comment>
<keyword evidence="8" id="KW-1185">Reference proteome</keyword>
<dbReference type="EC" id="2.1.1.200" evidence="5"/>
<proteinExistence type="inferred from homology"/>
<keyword evidence="2 5" id="KW-0489">Methyltransferase</keyword>
<dbReference type="InterPro" id="IPR029026">
    <property type="entry name" value="tRNA_m1G_MTases_N"/>
</dbReference>
<dbReference type="FunFam" id="3.40.1280.10:FF:000006">
    <property type="entry name" value="Uncharacterized tRNA/rRNA methyltransferase HI_0380"/>
    <property type="match status" value="1"/>
</dbReference>
<name>A0A918RLE5_9GAMM</name>
<gene>
    <name evidence="5 7" type="primary">trmJ</name>
    <name evidence="7" type="ORF">GCM10008090_12820</name>
</gene>
<comment type="catalytic activity">
    <reaction evidence="5">
        <text>cytidine(32) in tRNA + S-adenosyl-L-methionine = 2'-O-methylcytidine(32) in tRNA + S-adenosyl-L-homocysteine + H(+)</text>
        <dbReference type="Rhea" id="RHEA:42932"/>
        <dbReference type="Rhea" id="RHEA-COMP:10288"/>
        <dbReference type="Rhea" id="RHEA-COMP:10289"/>
        <dbReference type="ChEBI" id="CHEBI:15378"/>
        <dbReference type="ChEBI" id="CHEBI:57856"/>
        <dbReference type="ChEBI" id="CHEBI:59789"/>
        <dbReference type="ChEBI" id="CHEBI:74495"/>
        <dbReference type="ChEBI" id="CHEBI:82748"/>
        <dbReference type="EC" id="2.1.1.200"/>
    </reaction>
</comment>
<comment type="catalytic activity">
    <reaction evidence="5">
        <text>uridine(32) in tRNA + S-adenosyl-L-methionine = 2'-O-methyluridine(32) in tRNA + S-adenosyl-L-homocysteine + H(+)</text>
        <dbReference type="Rhea" id="RHEA:42936"/>
        <dbReference type="Rhea" id="RHEA-COMP:10107"/>
        <dbReference type="Rhea" id="RHEA-COMP:10290"/>
        <dbReference type="ChEBI" id="CHEBI:15378"/>
        <dbReference type="ChEBI" id="CHEBI:57856"/>
        <dbReference type="ChEBI" id="CHEBI:59789"/>
        <dbReference type="ChEBI" id="CHEBI:65315"/>
        <dbReference type="ChEBI" id="CHEBI:74478"/>
        <dbReference type="EC" id="2.1.1.200"/>
    </reaction>
</comment>